<feature type="compositionally biased region" description="Basic and acidic residues" evidence="1">
    <location>
        <begin position="118"/>
        <end position="127"/>
    </location>
</feature>
<feature type="compositionally biased region" description="Acidic residues" evidence="1">
    <location>
        <begin position="212"/>
        <end position="224"/>
    </location>
</feature>
<feature type="compositionally biased region" description="Basic and acidic residues" evidence="1">
    <location>
        <begin position="341"/>
        <end position="401"/>
    </location>
</feature>
<feature type="compositionally biased region" description="Basic residues" evidence="1">
    <location>
        <begin position="67"/>
        <end position="80"/>
    </location>
</feature>
<gene>
    <name evidence="3" type="primary">LOC103512795</name>
</gene>
<feature type="compositionally biased region" description="Basic and acidic residues" evidence="1">
    <location>
        <begin position="285"/>
        <end position="298"/>
    </location>
</feature>
<dbReference type="AlphaFoldDB" id="A0A1S3D704"/>
<keyword evidence="2" id="KW-1185">Reference proteome</keyword>
<organism evidence="2 3">
    <name type="scientific">Diaphorina citri</name>
    <name type="common">Asian citrus psyllid</name>
    <dbReference type="NCBI Taxonomy" id="121845"/>
    <lineage>
        <taxon>Eukaryota</taxon>
        <taxon>Metazoa</taxon>
        <taxon>Ecdysozoa</taxon>
        <taxon>Arthropoda</taxon>
        <taxon>Hexapoda</taxon>
        <taxon>Insecta</taxon>
        <taxon>Pterygota</taxon>
        <taxon>Neoptera</taxon>
        <taxon>Paraneoptera</taxon>
        <taxon>Hemiptera</taxon>
        <taxon>Sternorrhyncha</taxon>
        <taxon>Psylloidea</taxon>
        <taxon>Psyllidae</taxon>
        <taxon>Diaphorininae</taxon>
        <taxon>Diaphorina</taxon>
    </lineage>
</organism>
<evidence type="ECO:0000313" key="3">
    <source>
        <dbReference type="RefSeq" id="XP_008475806.1"/>
    </source>
</evidence>
<dbReference type="Proteomes" id="UP000079169">
    <property type="component" value="Unplaced"/>
</dbReference>
<sequence length="683" mass="76744">MSLPNDSGEYICFNLKDLNAELNKLSSAVDGHRTSSESLDMGGSDSDGSEYDSRRSSRKPKQDQPARHKSKAKKSTKSRAKTASPERAGSTCQCDVRCLKGPQRDGSSLHCCQWQRSVQRERDRSSSPEDASQSSLPAKHKRDRREYRGSRPSSARKAREEELSEEDVEEEEESAEELTCPVTKPPAKTKHRGKTTYKLACGKRSKTSDSSDSLDEEEIDELPSEESFPARKEKSRSKPKAPRPGKKLHRKERQSDSEDSLTSGERSPQPTRSGGKTSGKTLKSRKLDASGKDYDRKMVTGKQKKYHYSPKNREGNCKVPQSRSPDDLEDSDSEESLPSVKPKDSLDRGKRSNRDKTRREEDSIESLEVRSSKSNKNREASRRSKEQRPESKSEGKRDWSRQRKTAGQLRSASPRIQCDCKVNKGKRGECTQIQCDCDVASDTSVDREDRQPNKTRGGKYDARHGGTSREDKQALAWRKTPSDTRRTSKKPPSRREPDSDGEREAPRGSSKRPVSRRESGGGRELHRGTRSKSSIPARERDSGGERETHRGSSKRPASGRDTGGERELQRSGRSKSSLTGRGNSVRAKHTRGCEYQEHLISVKPSKFSVLDHSLKEINIVTMCPKNNDEVRHTGTNISRDRLFSKRSSHDKPLCQHCKNKTGTSTTATRSIETARRKSKRCNN</sequence>
<evidence type="ECO:0000256" key="1">
    <source>
        <dbReference type="SAM" id="MobiDB-lite"/>
    </source>
</evidence>
<feature type="compositionally biased region" description="Basic and acidic residues" evidence="1">
    <location>
        <begin position="537"/>
        <end position="550"/>
    </location>
</feature>
<feature type="compositionally biased region" description="Polar residues" evidence="1">
    <location>
        <begin position="660"/>
        <end position="671"/>
    </location>
</feature>
<feature type="compositionally biased region" description="Basic and acidic residues" evidence="1">
    <location>
        <begin position="51"/>
        <end position="66"/>
    </location>
</feature>
<dbReference type="RefSeq" id="XP_008475806.1">
    <property type="nucleotide sequence ID" value="XM_008477584.3"/>
</dbReference>
<feature type="compositionally biased region" description="Basic and acidic residues" evidence="1">
    <location>
        <begin position="493"/>
        <end position="506"/>
    </location>
</feature>
<accession>A0A1S3D704</accession>
<feature type="region of interest" description="Disordered" evidence="1">
    <location>
        <begin position="27"/>
        <end position="590"/>
    </location>
</feature>
<evidence type="ECO:0000313" key="2">
    <source>
        <dbReference type="Proteomes" id="UP000079169"/>
    </source>
</evidence>
<feature type="compositionally biased region" description="Acidic residues" evidence="1">
    <location>
        <begin position="162"/>
        <end position="176"/>
    </location>
</feature>
<feature type="compositionally biased region" description="Basic and acidic residues" evidence="1">
    <location>
        <begin position="515"/>
        <end position="527"/>
    </location>
</feature>
<feature type="compositionally biased region" description="Basic and acidic residues" evidence="1">
    <location>
        <begin position="444"/>
        <end position="473"/>
    </location>
</feature>
<feature type="compositionally biased region" description="Low complexity" evidence="1">
    <location>
        <begin position="36"/>
        <end position="46"/>
    </location>
</feature>
<protein>
    <submittedName>
        <fullName evidence="3">Serine/arginine repetitive matrix protein 2-like isoform X2</fullName>
    </submittedName>
</protein>
<feature type="compositionally biased region" description="Basic residues" evidence="1">
    <location>
        <begin position="233"/>
        <end position="252"/>
    </location>
</feature>
<proteinExistence type="predicted"/>
<feature type="compositionally biased region" description="Basic residues" evidence="1">
    <location>
        <begin position="187"/>
        <end position="205"/>
    </location>
</feature>
<feature type="region of interest" description="Disordered" evidence="1">
    <location>
        <begin position="660"/>
        <end position="683"/>
    </location>
</feature>
<name>A0A1S3D704_DIACI</name>
<reference evidence="3" key="1">
    <citation type="submission" date="2025-08" db="UniProtKB">
        <authorList>
            <consortium name="RefSeq"/>
        </authorList>
    </citation>
    <scope>IDENTIFICATION</scope>
</reference>
<feature type="compositionally biased region" description="Polar residues" evidence="1">
    <location>
        <begin position="260"/>
        <end position="281"/>
    </location>
</feature>
<dbReference type="GeneID" id="103512795"/>